<gene>
    <name evidence="2" type="ORF">NAF29_12450</name>
</gene>
<reference evidence="2 3" key="1">
    <citation type="journal article" date="2013" name="Antonie Van Leeuwenhoek">
        <title>Echinimonas agarilytica gen. nov., sp. nov., a new gammaproteobacterium isolated from the sea urchin Strongylocentrotus intermedius.</title>
        <authorList>
            <person name="Nedashkovskaya O.I."/>
            <person name="Stenkova A.M."/>
            <person name="Zhukova N.V."/>
            <person name="Van Trappen S."/>
            <person name="Lee J.S."/>
            <person name="Kim S.B."/>
        </authorList>
    </citation>
    <scope>NUCLEOTIDE SEQUENCE [LARGE SCALE GENOMIC DNA]</scope>
    <source>
        <strain evidence="2 3">KMM 6351</strain>
    </source>
</reference>
<proteinExistence type="predicted"/>
<dbReference type="SMART" id="SM00829">
    <property type="entry name" value="PKS_ER"/>
    <property type="match status" value="1"/>
</dbReference>
<sequence length="319" mass="33562">MRNFQRIDLTAFGGVDHLKLSTIAKPELCHGEVLVKVHYSGLNPIDVKTRAGLGWAAAQKANALPWSLGYDAAGEVVAVGQGVDCDWIGKPVCGMFGFPLEAGCYSAIRACHINELVSVPVGVHLAQAAALPLAGLTAYQALFEHGKLQSSQSVLVAGASGGVGHIAVQLAKARGCHVVALASAGRRETLLALGADVVLDYAQDWLAQLPNQVDLLVDLVGGDSGAHALQAVHAEGFVVTLPTLSAERIVETANQHDLAATGMLVHPETEQLQEMLQLIAQGSLTIHVQDCYPAKEIGVAHQVLEEGHVAGKLLLNWRS</sequence>
<dbReference type="Gene3D" id="3.90.180.10">
    <property type="entry name" value="Medium-chain alcohol dehydrogenases, catalytic domain"/>
    <property type="match status" value="1"/>
</dbReference>
<dbReference type="Gene3D" id="3.40.50.720">
    <property type="entry name" value="NAD(P)-binding Rossmann-like Domain"/>
    <property type="match status" value="1"/>
</dbReference>
<dbReference type="Pfam" id="PF08240">
    <property type="entry name" value="ADH_N"/>
    <property type="match status" value="1"/>
</dbReference>
<feature type="domain" description="Enoyl reductase (ER)" evidence="1">
    <location>
        <begin position="13"/>
        <end position="315"/>
    </location>
</feature>
<evidence type="ECO:0000313" key="3">
    <source>
        <dbReference type="Proteomes" id="UP001165393"/>
    </source>
</evidence>
<name>A0AA42B8R2_9GAMM</name>
<dbReference type="InterPro" id="IPR020843">
    <property type="entry name" value="ER"/>
</dbReference>
<dbReference type="AlphaFoldDB" id="A0AA42B8R2"/>
<dbReference type="EMBL" id="JAMQGP010000006">
    <property type="protein sequence ID" value="MCM2680471.1"/>
    <property type="molecule type" value="Genomic_DNA"/>
</dbReference>
<dbReference type="GO" id="GO:0016491">
    <property type="term" value="F:oxidoreductase activity"/>
    <property type="evidence" value="ECO:0007669"/>
    <property type="project" value="InterPro"/>
</dbReference>
<dbReference type="SUPFAM" id="SSF51735">
    <property type="entry name" value="NAD(P)-binding Rossmann-fold domains"/>
    <property type="match status" value="1"/>
</dbReference>
<dbReference type="PANTHER" id="PTHR44013">
    <property type="entry name" value="ZINC-TYPE ALCOHOL DEHYDROGENASE-LIKE PROTEIN C16A3.02C"/>
    <property type="match status" value="1"/>
</dbReference>
<evidence type="ECO:0000313" key="2">
    <source>
        <dbReference type="EMBL" id="MCM2680471.1"/>
    </source>
</evidence>
<dbReference type="GO" id="GO:0008270">
    <property type="term" value="F:zinc ion binding"/>
    <property type="evidence" value="ECO:0007669"/>
    <property type="project" value="InterPro"/>
</dbReference>
<dbReference type="Proteomes" id="UP001165393">
    <property type="component" value="Unassembled WGS sequence"/>
</dbReference>
<dbReference type="InterPro" id="IPR036291">
    <property type="entry name" value="NAD(P)-bd_dom_sf"/>
</dbReference>
<organism evidence="2 3">
    <name type="scientific">Echinimonas agarilytica</name>
    <dbReference type="NCBI Taxonomy" id="1215918"/>
    <lineage>
        <taxon>Bacteria</taxon>
        <taxon>Pseudomonadati</taxon>
        <taxon>Pseudomonadota</taxon>
        <taxon>Gammaproteobacteria</taxon>
        <taxon>Alteromonadales</taxon>
        <taxon>Echinimonadaceae</taxon>
        <taxon>Echinimonas</taxon>
    </lineage>
</organism>
<dbReference type="InterPro" id="IPR002364">
    <property type="entry name" value="Quin_OxRdtase/zeta-crystal_CS"/>
</dbReference>
<dbReference type="InterPro" id="IPR013154">
    <property type="entry name" value="ADH-like_N"/>
</dbReference>
<protein>
    <submittedName>
        <fullName evidence="2">NADP-dependent oxidoreductase</fullName>
    </submittedName>
</protein>
<keyword evidence="3" id="KW-1185">Reference proteome</keyword>
<dbReference type="CDD" id="cd05289">
    <property type="entry name" value="MDR_like_2"/>
    <property type="match status" value="1"/>
</dbReference>
<accession>A0AA42B8R2</accession>
<dbReference type="SUPFAM" id="SSF50129">
    <property type="entry name" value="GroES-like"/>
    <property type="match status" value="1"/>
</dbReference>
<dbReference type="InterPro" id="IPR052733">
    <property type="entry name" value="Chloroplast_QOR"/>
</dbReference>
<dbReference type="PROSITE" id="PS01162">
    <property type="entry name" value="QOR_ZETA_CRYSTAL"/>
    <property type="match status" value="1"/>
</dbReference>
<dbReference type="InterPro" id="IPR011032">
    <property type="entry name" value="GroES-like_sf"/>
</dbReference>
<dbReference type="PANTHER" id="PTHR44013:SF1">
    <property type="entry name" value="ZINC-TYPE ALCOHOL DEHYDROGENASE-LIKE PROTEIN C16A3.02C"/>
    <property type="match status" value="1"/>
</dbReference>
<dbReference type="Pfam" id="PF13602">
    <property type="entry name" value="ADH_zinc_N_2"/>
    <property type="match status" value="1"/>
</dbReference>
<dbReference type="RefSeq" id="WP_251261911.1">
    <property type="nucleotide sequence ID" value="NZ_JAMQGP010000006.1"/>
</dbReference>
<evidence type="ECO:0000259" key="1">
    <source>
        <dbReference type="SMART" id="SM00829"/>
    </source>
</evidence>
<comment type="caution">
    <text evidence="2">The sequence shown here is derived from an EMBL/GenBank/DDBJ whole genome shotgun (WGS) entry which is preliminary data.</text>
</comment>